<evidence type="ECO:0000313" key="5">
    <source>
        <dbReference type="Proteomes" id="UP000006039"/>
    </source>
</evidence>
<proteinExistence type="predicted"/>
<dbReference type="EnsemblFungi" id="EJT71672">
    <property type="protein sequence ID" value="EJT71672"/>
    <property type="gene ID" value="GGTG_10926"/>
</dbReference>
<evidence type="ECO:0000256" key="1">
    <source>
        <dbReference type="SAM" id="SignalP"/>
    </source>
</evidence>
<dbReference type="EMBL" id="GL385400">
    <property type="protein sequence ID" value="EJT71672.1"/>
    <property type="molecule type" value="Genomic_DNA"/>
</dbReference>
<keyword evidence="1" id="KW-0732">Signal</keyword>
<reference evidence="4" key="4">
    <citation type="journal article" date="2015" name="G3 (Bethesda)">
        <title>Genome sequences of three phytopathogenic species of the Magnaporthaceae family of fungi.</title>
        <authorList>
            <person name="Okagaki L.H."/>
            <person name="Nunes C.C."/>
            <person name="Sailsbery J."/>
            <person name="Clay B."/>
            <person name="Brown D."/>
            <person name="John T."/>
            <person name="Oh Y."/>
            <person name="Young N."/>
            <person name="Fitzgerald M."/>
            <person name="Haas B.J."/>
            <person name="Zeng Q."/>
            <person name="Young S."/>
            <person name="Adiconis X."/>
            <person name="Fan L."/>
            <person name="Levin J.Z."/>
            <person name="Mitchell T.K."/>
            <person name="Okubara P.A."/>
            <person name="Farman M.L."/>
            <person name="Kohn L.M."/>
            <person name="Birren B."/>
            <person name="Ma L.-J."/>
            <person name="Dean R.A."/>
        </authorList>
    </citation>
    <scope>NUCLEOTIDE SEQUENCE</scope>
    <source>
        <strain evidence="4">R3-111a-1</strain>
    </source>
</reference>
<dbReference type="InterPro" id="IPR036673">
    <property type="entry name" value="Cyanovirin-N_sf"/>
</dbReference>
<dbReference type="SUPFAM" id="SSF51322">
    <property type="entry name" value="Cyanovirin-N"/>
    <property type="match status" value="1"/>
</dbReference>
<gene>
    <name evidence="4" type="primary">20351384</name>
    <name evidence="3" type="ORF">GGTG_10926</name>
</gene>
<dbReference type="Gene3D" id="2.30.60.10">
    <property type="entry name" value="Cyanovirin-N"/>
    <property type="match status" value="1"/>
</dbReference>
<keyword evidence="5" id="KW-1185">Reference proteome</keyword>
<reference evidence="4" key="5">
    <citation type="submission" date="2018-04" db="UniProtKB">
        <authorList>
            <consortium name="EnsemblFungi"/>
        </authorList>
    </citation>
    <scope>IDENTIFICATION</scope>
    <source>
        <strain evidence="4">R3-111a-1</strain>
    </source>
</reference>
<dbReference type="Pfam" id="PF08881">
    <property type="entry name" value="CVNH"/>
    <property type="match status" value="1"/>
</dbReference>
<dbReference type="eggNOG" id="ENOG502RA1E">
    <property type="taxonomic scope" value="Eukaryota"/>
</dbReference>
<feature type="domain" description="Cyanovirin-N" evidence="2">
    <location>
        <begin position="24"/>
        <end position="134"/>
    </location>
</feature>
<name>J3PBQ5_GAET3</name>
<evidence type="ECO:0000313" key="4">
    <source>
        <dbReference type="EnsemblFungi" id="EJT71672"/>
    </source>
</evidence>
<reference evidence="3" key="3">
    <citation type="submission" date="2010-09" db="EMBL/GenBank/DDBJ databases">
        <title>Annotation of Gaeumannomyces graminis var. tritici R3-111a-1.</title>
        <authorList>
            <consortium name="The Broad Institute Genome Sequencing Platform"/>
            <person name="Ma L.-J."/>
            <person name="Dead R."/>
            <person name="Young S.K."/>
            <person name="Zeng Q."/>
            <person name="Gargeya S."/>
            <person name="Fitzgerald M."/>
            <person name="Haas B."/>
            <person name="Abouelleil A."/>
            <person name="Alvarado L."/>
            <person name="Arachchi H.M."/>
            <person name="Berlin A."/>
            <person name="Brown A."/>
            <person name="Chapman S.B."/>
            <person name="Chen Z."/>
            <person name="Dunbar C."/>
            <person name="Freedman E."/>
            <person name="Gearin G."/>
            <person name="Gellesch M."/>
            <person name="Goldberg J."/>
            <person name="Griggs A."/>
            <person name="Gujja S."/>
            <person name="Heiman D."/>
            <person name="Howarth C."/>
            <person name="Larson L."/>
            <person name="Lui A."/>
            <person name="MacDonald P.J.P."/>
            <person name="Mehta T."/>
            <person name="Montmayeur A."/>
            <person name="Murphy C."/>
            <person name="Neiman D."/>
            <person name="Pearson M."/>
            <person name="Priest M."/>
            <person name="Roberts A."/>
            <person name="Saif S."/>
            <person name="Shea T."/>
            <person name="Shenoy N."/>
            <person name="Sisk P."/>
            <person name="Stolte C."/>
            <person name="Sykes S."/>
            <person name="Yandava C."/>
            <person name="Wortman J."/>
            <person name="Nusbaum C."/>
            <person name="Birren B."/>
        </authorList>
    </citation>
    <scope>NUCLEOTIDE SEQUENCE</scope>
    <source>
        <strain evidence="3">R3-111a-1</strain>
    </source>
</reference>
<dbReference type="AlphaFoldDB" id="J3PBQ5"/>
<organism evidence="3">
    <name type="scientific">Gaeumannomyces tritici (strain R3-111a-1)</name>
    <name type="common">Wheat and barley take-all root rot fungus</name>
    <name type="synonym">Gaeumannomyces graminis var. tritici</name>
    <dbReference type="NCBI Taxonomy" id="644352"/>
    <lineage>
        <taxon>Eukaryota</taxon>
        <taxon>Fungi</taxon>
        <taxon>Dikarya</taxon>
        <taxon>Ascomycota</taxon>
        <taxon>Pezizomycotina</taxon>
        <taxon>Sordariomycetes</taxon>
        <taxon>Sordariomycetidae</taxon>
        <taxon>Magnaporthales</taxon>
        <taxon>Magnaporthaceae</taxon>
        <taxon>Gaeumannomyces</taxon>
    </lineage>
</organism>
<dbReference type="SMART" id="SM01111">
    <property type="entry name" value="CVNH"/>
    <property type="match status" value="1"/>
</dbReference>
<reference evidence="3" key="2">
    <citation type="submission" date="2010-07" db="EMBL/GenBank/DDBJ databases">
        <authorList>
            <consortium name="The Broad Institute Genome Sequencing Platform"/>
            <consortium name="Broad Institute Genome Sequencing Center for Infectious Disease"/>
            <person name="Ma L.-J."/>
            <person name="Dead R."/>
            <person name="Young S."/>
            <person name="Zeng Q."/>
            <person name="Koehrsen M."/>
            <person name="Alvarado L."/>
            <person name="Berlin A."/>
            <person name="Chapman S.B."/>
            <person name="Chen Z."/>
            <person name="Freedman E."/>
            <person name="Gellesch M."/>
            <person name="Goldberg J."/>
            <person name="Griggs A."/>
            <person name="Gujja S."/>
            <person name="Heilman E.R."/>
            <person name="Heiman D."/>
            <person name="Hepburn T."/>
            <person name="Howarth C."/>
            <person name="Jen D."/>
            <person name="Larson L."/>
            <person name="Mehta T."/>
            <person name="Neiman D."/>
            <person name="Pearson M."/>
            <person name="Roberts A."/>
            <person name="Saif S."/>
            <person name="Shea T."/>
            <person name="Shenoy N."/>
            <person name="Sisk P."/>
            <person name="Stolte C."/>
            <person name="Sykes S."/>
            <person name="Walk T."/>
            <person name="White J."/>
            <person name="Yandava C."/>
            <person name="Haas B."/>
            <person name="Nusbaum C."/>
            <person name="Birren B."/>
        </authorList>
    </citation>
    <scope>NUCLEOTIDE SEQUENCE</scope>
    <source>
        <strain evidence="3">R3-111a-1</strain>
    </source>
</reference>
<dbReference type="Proteomes" id="UP000006039">
    <property type="component" value="Unassembled WGS sequence"/>
</dbReference>
<dbReference type="OrthoDB" id="2947935at2759"/>
<evidence type="ECO:0000259" key="2">
    <source>
        <dbReference type="SMART" id="SM01111"/>
    </source>
</evidence>
<feature type="signal peptide" evidence="1">
    <location>
        <begin position="1"/>
        <end position="20"/>
    </location>
</feature>
<evidence type="ECO:0000313" key="3">
    <source>
        <dbReference type="EMBL" id="EJT71672.1"/>
    </source>
</evidence>
<dbReference type="GeneID" id="20351384"/>
<reference evidence="5" key="1">
    <citation type="submission" date="2010-07" db="EMBL/GenBank/DDBJ databases">
        <title>The genome sequence of Gaeumannomyces graminis var. tritici strain R3-111a-1.</title>
        <authorList>
            <consortium name="The Broad Institute Genome Sequencing Platform"/>
            <person name="Ma L.-J."/>
            <person name="Dead R."/>
            <person name="Young S."/>
            <person name="Zeng Q."/>
            <person name="Koehrsen M."/>
            <person name="Alvarado L."/>
            <person name="Berlin A."/>
            <person name="Chapman S.B."/>
            <person name="Chen Z."/>
            <person name="Freedman E."/>
            <person name="Gellesch M."/>
            <person name="Goldberg J."/>
            <person name="Griggs A."/>
            <person name="Gujja S."/>
            <person name="Heilman E.R."/>
            <person name="Heiman D."/>
            <person name="Hepburn T."/>
            <person name="Howarth C."/>
            <person name="Jen D."/>
            <person name="Larson L."/>
            <person name="Mehta T."/>
            <person name="Neiman D."/>
            <person name="Pearson M."/>
            <person name="Roberts A."/>
            <person name="Saif S."/>
            <person name="Shea T."/>
            <person name="Shenoy N."/>
            <person name="Sisk P."/>
            <person name="Stolte C."/>
            <person name="Sykes S."/>
            <person name="Walk T."/>
            <person name="White J."/>
            <person name="Yandava C."/>
            <person name="Haas B."/>
            <person name="Nusbaum C."/>
            <person name="Birren B."/>
        </authorList>
    </citation>
    <scope>NUCLEOTIDE SEQUENCE [LARGE SCALE GENOMIC DNA]</scope>
    <source>
        <strain evidence="5">R3-111a-1</strain>
    </source>
</reference>
<sequence>MRASFTAALSLFLGVQSVAAVAELFSVTCSDLSLDGTVLKAQCKKEDSTRAPASMDLNGIIEIKDAKLAWKQDGAGYTSACSSCALYRDYNPRETKYWGYPFLLRQAMKCSCSGVEQTIILDEKIGNDNGKLYVQLW</sequence>
<accession>J3PBQ5</accession>
<feature type="chain" id="PRO_5015095104" description="Cyanovirin-N domain-containing protein" evidence="1">
    <location>
        <begin position="21"/>
        <end position="137"/>
    </location>
</feature>
<dbReference type="VEuPathDB" id="FungiDB:GGTG_10926"/>
<protein>
    <recommendedName>
        <fullName evidence="2">Cyanovirin-N domain-containing protein</fullName>
    </recommendedName>
</protein>
<dbReference type="HOGENOM" id="CLU_1865239_0_0_1"/>
<dbReference type="RefSeq" id="XP_009227069.1">
    <property type="nucleotide sequence ID" value="XM_009228805.1"/>
</dbReference>
<dbReference type="InterPro" id="IPR011058">
    <property type="entry name" value="Cyanovirin-N"/>
</dbReference>